<dbReference type="Gene3D" id="3.40.50.720">
    <property type="entry name" value="NAD(P)-binding Rossmann-like Domain"/>
    <property type="match status" value="1"/>
</dbReference>
<accession>A0A2X2WLK6</accession>
<dbReference type="InterPro" id="IPR002347">
    <property type="entry name" value="SDR_fam"/>
</dbReference>
<dbReference type="Pfam" id="PF00106">
    <property type="entry name" value="adh_short"/>
    <property type="match status" value="1"/>
</dbReference>
<dbReference type="GO" id="GO:0004316">
    <property type="term" value="F:3-oxoacyl-[acyl-carrier-protein] reductase (NADPH) activity"/>
    <property type="evidence" value="ECO:0007669"/>
    <property type="project" value="UniProtKB-EC"/>
</dbReference>
<dbReference type="InterPro" id="IPR016776">
    <property type="entry name" value="ApeP-like_dehydratase"/>
</dbReference>
<dbReference type="EMBL" id="UAVY01000007">
    <property type="protein sequence ID" value="SQB36805.1"/>
    <property type="molecule type" value="Genomic_DNA"/>
</dbReference>
<reference evidence="1 2" key="1">
    <citation type="submission" date="2018-06" db="EMBL/GenBank/DDBJ databases">
        <authorList>
            <consortium name="Pathogen Informatics"/>
            <person name="Doyle S."/>
        </authorList>
    </citation>
    <scope>NUCLEOTIDE SEQUENCE [LARGE SCALE GENOMIC DNA]</scope>
    <source>
        <strain evidence="1 2">NCTC10786</strain>
    </source>
</reference>
<dbReference type="EC" id="1.1.1.100" evidence="1"/>
<dbReference type="AlphaFoldDB" id="A0A2X2WLK6"/>
<gene>
    <name evidence="1" type="primary">fabG_5</name>
    <name evidence="1" type="ORF">NCTC10786_03685</name>
</gene>
<sequence length="80" mass="8551">MQDERFGSFECTIDVGDDTLATGRVNTFQPTQEETHHAISTGSCNMSRSVLVTGASKGIGRAIARQLAADGFVVGVHYHP</sequence>
<organism evidence="1 2">
    <name type="scientific">Citrobacter koseri</name>
    <name type="common">Citrobacter diversus</name>
    <dbReference type="NCBI Taxonomy" id="545"/>
    <lineage>
        <taxon>Bacteria</taxon>
        <taxon>Pseudomonadati</taxon>
        <taxon>Pseudomonadota</taxon>
        <taxon>Gammaproteobacteria</taxon>
        <taxon>Enterobacterales</taxon>
        <taxon>Enterobacteriaceae</taxon>
        <taxon>Citrobacter</taxon>
    </lineage>
</organism>
<dbReference type="InterPro" id="IPR036291">
    <property type="entry name" value="NAD(P)-bd_dom_sf"/>
</dbReference>
<proteinExistence type="predicted"/>
<evidence type="ECO:0000313" key="1">
    <source>
        <dbReference type="EMBL" id="SQB36805.1"/>
    </source>
</evidence>
<name>A0A2X2WLK6_CITKO</name>
<dbReference type="Pfam" id="PF22817">
    <property type="entry name" value="ApeP-like"/>
    <property type="match status" value="1"/>
</dbReference>
<protein>
    <submittedName>
        <fullName evidence="1">3-ketoacyl-(Acyl-carrier-protein) reductase</fullName>
        <ecNumber evidence="1">1.1.1.100</ecNumber>
    </submittedName>
</protein>
<evidence type="ECO:0000313" key="2">
    <source>
        <dbReference type="Proteomes" id="UP000251584"/>
    </source>
</evidence>
<keyword evidence="1" id="KW-0560">Oxidoreductase</keyword>
<dbReference type="SUPFAM" id="SSF51735">
    <property type="entry name" value="NAD(P)-binding Rossmann-fold domains"/>
    <property type="match status" value="1"/>
</dbReference>
<dbReference type="Proteomes" id="UP000251584">
    <property type="component" value="Unassembled WGS sequence"/>
</dbReference>